<dbReference type="InterPro" id="IPR036412">
    <property type="entry name" value="HAD-like_sf"/>
</dbReference>
<dbReference type="Proteomes" id="UP001596047">
    <property type="component" value="Unassembled WGS sequence"/>
</dbReference>
<dbReference type="PROSITE" id="PS01229">
    <property type="entry name" value="COF_2"/>
    <property type="match status" value="1"/>
</dbReference>
<keyword evidence="1" id="KW-0378">Hydrolase</keyword>
<dbReference type="EC" id="3.1.3.-" evidence="1"/>
<dbReference type="SUPFAM" id="SSF56784">
    <property type="entry name" value="HAD-like"/>
    <property type="match status" value="1"/>
</dbReference>
<accession>A0ABW0VU42</accession>
<dbReference type="CDD" id="cd07516">
    <property type="entry name" value="HAD_Pase"/>
    <property type="match status" value="1"/>
</dbReference>
<comment type="caution">
    <text evidence="1">The sequence shown here is derived from an EMBL/GenBank/DDBJ whole genome shotgun (WGS) entry which is preliminary data.</text>
</comment>
<dbReference type="NCBIfam" id="TIGR01484">
    <property type="entry name" value="HAD-SF-IIB"/>
    <property type="match status" value="1"/>
</dbReference>
<proteinExistence type="predicted"/>
<dbReference type="Gene3D" id="3.30.1240.10">
    <property type="match status" value="1"/>
</dbReference>
<reference evidence="2" key="1">
    <citation type="journal article" date="2019" name="Int. J. Syst. Evol. Microbiol.">
        <title>The Global Catalogue of Microorganisms (GCM) 10K type strain sequencing project: providing services to taxonomists for standard genome sequencing and annotation.</title>
        <authorList>
            <consortium name="The Broad Institute Genomics Platform"/>
            <consortium name="The Broad Institute Genome Sequencing Center for Infectious Disease"/>
            <person name="Wu L."/>
            <person name="Ma J."/>
        </authorList>
    </citation>
    <scope>NUCLEOTIDE SEQUENCE [LARGE SCALE GENOMIC DNA]</scope>
    <source>
        <strain evidence="2">CGMCC 1.3240</strain>
    </source>
</reference>
<dbReference type="EMBL" id="JBHSOW010000002">
    <property type="protein sequence ID" value="MFC5647596.1"/>
    <property type="molecule type" value="Genomic_DNA"/>
</dbReference>
<dbReference type="SFLD" id="SFLDS00003">
    <property type="entry name" value="Haloacid_Dehalogenase"/>
    <property type="match status" value="1"/>
</dbReference>
<sequence>MAQQITTRFKMIALDMDGTLLNRKQEISEQNRKWIQAALEADVKVILATSRPIRGVLEHAKSLNFDLPVVVSNGSEVWKTPRELHSRYEMNAETKERIVEVLRQHEGNIRFWVQVAGGQFDYDNWDPMKAHEAKWLQVAIKAEDADRLKEIYEELHSWSMLEISNSHITNIECNPPGRNKGSGLLEVCGMFGIRMDEVIAVGDSLNDVSMIRAAGLGVAMGNAQDYVKRAADEITLSNEEDGVADIIQRYFF</sequence>
<dbReference type="SFLD" id="SFLDG01140">
    <property type="entry name" value="C2.B:_Phosphomannomutase_and_P"/>
    <property type="match status" value="1"/>
</dbReference>
<dbReference type="GO" id="GO:0016787">
    <property type="term" value="F:hydrolase activity"/>
    <property type="evidence" value="ECO:0007669"/>
    <property type="project" value="UniProtKB-KW"/>
</dbReference>
<dbReference type="Gene3D" id="3.40.50.1000">
    <property type="entry name" value="HAD superfamily/HAD-like"/>
    <property type="match status" value="1"/>
</dbReference>
<evidence type="ECO:0000313" key="2">
    <source>
        <dbReference type="Proteomes" id="UP001596047"/>
    </source>
</evidence>
<protein>
    <submittedName>
        <fullName evidence="1">Cof-type HAD-IIB family hydrolase</fullName>
        <ecNumber evidence="1">3.1.3.-</ecNumber>
    </submittedName>
</protein>
<dbReference type="RefSeq" id="WP_379186037.1">
    <property type="nucleotide sequence ID" value="NZ_JBHSOW010000002.1"/>
</dbReference>
<dbReference type="Pfam" id="PF08282">
    <property type="entry name" value="Hydrolase_3"/>
    <property type="match status" value="2"/>
</dbReference>
<evidence type="ECO:0000313" key="1">
    <source>
        <dbReference type="EMBL" id="MFC5647596.1"/>
    </source>
</evidence>
<organism evidence="1 2">
    <name type="scientific">Paenibacillus solisilvae</name>
    <dbReference type="NCBI Taxonomy" id="2486751"/>
    <lineage>
        <taxon>Bacteria</taxon>
        <taxon>Bacillati</taxon>
        <taxon>Bacillota</taxon>
        <taxon>Bacilli</taxon>
        <taxon>Bacillales</taxon>
        <taxon>Paenibacillaceae</taxon>
        <taxon>Paenibacillus</taxon>
    </lineage>
</organism>
<dbReference type="PANTHER" id="PTHR10000">
    <property type="entry name" value="PHOSPHOSERINE PHOSPHATASE"/>
    <property type="match status" value="1"/>
</dbReference>
<dbReference type="InterPro" id="IPR006379">
    <property type="entry name" value="HAD-SF_hydro_IIB"/>
</dbReference>
<keyword evidence="2" id="KW-1185">Reference proteome</keyword>
<gene>
    <name evidence="1" type="ORF">ACFPYJ_00335</name>
</gene>
<dbReference type="PANTHER" id="PTHR10000:SF55">
    <property type="entry name" value="5-AMINO-6-(5-PHOSPHO-D-RIBITYLAMINO)URACIL PHOSPHATASE YCSE"/>
    <property type="match status" value="1"/>
</dbReference>
<name>A0ABW0VU42_9BACL</name>
<dbReference type="InterPro" id="IPR023214">
    <property type="entry name" value="HAD_sf"/>
</dbReference>
<dbReference type="PRINTS" id="PR00119">
    <property type="entry name" value="CATATPASE"/>
</dbReference>